<proteinExistence type="predicted"/>
<evidence type="ECO:0000313" key="2">
    <source>
        <dbReference type="EMBL" id="NYI86260.1"/>
    </source>
</evidence>
<name>A0A853AUD2_9PSEU</name>
<evidence type="ECO:0000256" key="1">
    <source>
        <dbReference type="SAM" id="MobiDB-lite"/>
    </source>
</evidence>
<feature type="compositionally biased region" description="Polar residues" evidence="1">
    <location>
        <begin position="692"/>
        <end position="703"/>
    </location>
</feature>
<feature type="compositionally biased region" description="Low complexity" evidence="1">
    <location>
        <begin position="431"/>
        <end position="445"/>
    </location>
</feature>
<keyword evidence="3" id="KW-1185">Reference proteome</keyword>
<gene>
    <name evidence="2" type="ORF">HNR68_004890</name>
</gene>
<organism evidence="2 3">
    <name type="scientific">Saccharopolyspora hordei</name>
    <dbReference type="NCBI Taxonomy" id="1838"/>
    <lineage>
        <taxon>Bacteria</taxon>
        <taxon>Bacillati</taxon>
        <taxon>Actinomycetota</taxon>
        <taxon>Actinomycetes</taxon>
        <taxon>Pseudonocardiales</taxon>
        <taxon>Pseudonocardiaceae</taxon>
        <taxon>Saccharopolyspora</taxon>
    </lineage>
</organism>
<dbReference type="Gene3D" id="3.90.176.10">
    <property type="entry name" value="Toxin ADP-ribosyltransferase, Chain A, domain 1"/>
    <property type="match status" value="1"/>
</dbReference>
<feature type="compositionally biased region" description="Low complexity" evidence="1">
    <location>
        <begin position="452"/>
        <end position="465"/>
    </location>
</feature>
<reference evidence="2 3" key="1">
    <citation type="submission" date="2020-07" db="EMBL/GenBank/DDBJ databases">
        <title>Sequencing the genomes of 1000 actinobacteria strains.</title>
        <authorList>
            <person name="Klenk H.-P."/>
        </authorList>
    </citation>
    <scope>NUCLEOTIDE SEQUENCE [LARGE SCALE GENOMIC DNA]</scope>
    <source>
        <strain evidence="2 3">DSM 44065</strain>
    </source>
</reference>
<feature type="region of interest" description="Disordered" evidence="1">
    <location>
        <begin position="576"/>
        <end position="735"/>
    </location>
</feature>
<evidence type="ECO:0000313" key="3">
    <source>
        <dbReference type="Proteomes" id="UP000587002"/>
    </source>
</evidence>
<comment type="caution">
    <text evidence="2">The sequence shown here is derived from an EMBL/GenBank/DDBJ whole genome shotgun (WGS) entry which is preliminary data.</text>
</comment>
<protein>
    <submittedName>
        <fullName evidence="2">Uncharacterized protein</fullName>
    </submittedName>
</protein>
<dbReference type="EMBL" id="JACCFJ010000001">
    <property type="protein sequence ID" value="NYI86260.1"/>
    <property type="molecule type" value="Genomic_DNA"/>
</dbReference>
<dbReference type="AlphaFoldDB" id="A0A853AUD2"/>
<sequence>MDESITVERVRHALVVGRLDADGAAVLLAANLPPKRDRTYVVVGSSALDAVGRLDPWVTADLADAVHGDLCVVAPRFGSMGRDGALPPAKLLAERLGVEVTAPDGDPTALADGSLFVAGPGAGWVSYRPDGRRIRVGARLPAPWWQDGLPAASDHLVHVPSGLWVRRPGGPDRGDDRLLRQVPDPDRMYVVLGAPGEEPPAAATVAEVLRGLPDENRGRAVLACYGFGGGELVRAVSGELGAPVRVAHGVPGDGGLVQVDEAGEARWRPFALETVYRRDGAPVLDRWVAPASLAMVEPGSYQLVEGWRVDVVPRGLVVRPEAVRVDDAVAAADPGPAAEVVFAADSAVPPEVVTAFDQLVRDLPAEAREGLRILAQCDPSALAGIEAADRVVPLPAPAEPPSGAREAVPPPRGAVVVLPDGRVLPAAPILATPGPRTPGTGAGSAPLPPAQPVSSAPAPQTSLPPSLRPAPSAPAPAPVRQTPPAPQAPAAVSLPSPVQAAAAAAPPHAQPAPPAPPLPAPPVDAPLWGHPRSAPPGGRPPWIAQRDAPRGASALAAQAVAAAPVPVREVEVTTPLPAVPSTPAHQAEERTVGAAAPASPPEPNGGLAGALRSTGPTTAVPPVRGEAATAGATTAQASTDTAANPRTSAGTSTTAEPGTTPKASPSAESGTTARTTPTSERGAEPARPATGSLPSTVASSTAAGTPAEPAARSTVDDRVGSRTELLPEPDPAPVAAEVVEVPEDARSTPEQRQAMRTVLGTRYDVATRAVTRLLSERPGMRFAAEDRAALLAELAVVRVFADDPTGEYDADFHVCLADGLRRLPTVRTVVVRGIPADTAVRPETVLRLRAPVVAAPAGTTEPVGPAEALIWTTTGRRLDGLLDEPSEHRDDVVLTGHTRLRVLAVESEPVHRVLLAEDGAAREAALTRLRAAAAARADVPARRPTGGRWFGPLPVA</sequence>
<feature type="region of interest" description="Disordered" evidence="1">
    <location>
        <begin position="394"/>
        <end position="413"/>
    </location>
</feature>
<feature type="compositionally biased region" description="Low complexity" evidence="1">
    <location>
        <begin position="488"/>
        <end position="507"/>
    </location>
</feature>
<feature type="compositionally biased region" description="Low complexity" evidence="1">
    <location>
        <begin position="627"/>
        <end position="643"/>
    </location>
</feature>
<dbReference type="Proteomes" id="UP000587002">
    <property type="component" value="Unassembled WGS sequence"/>
</dbReference>
<feature type="compositionally biased region" description="Pro residues" evidence="1">
    <location>
        <begin position="466"/>
        <end position="487"/>
    </location>
</feature>
<accession>A0A853AUD2</accession>
<feature type="compositionally biased region" description="Pro residues" evidence="1">
    <location>
        <begin position="508"/>
        <end position="524"/>
    </location>
</feature>
<feature type="region of interest" description="Disordered" evidence="1">
    <location>
        <begin position="428"/>
        <end position="550"/>
    </location>
</feature>
<dbReference type="RefSeq" id="WP_179724057.1">
    <property type="nucleotide sequence ID" value="NZ_BAABFH010000001.1"/>
</dbReference>
<feature type="compositionally biased region" description="Polar residues" evidence="1">
    <location>
        <begin position="644"/>
        <end position="679"/>
    </location>
</feature>